<evidence type="ECO:0000259" key="8">
    <source>
        <dbReference type="Pfam" id="PF07685"/>
    </source>
</evidence>
<keyword evidence="5" id="KW-0460">Magnesium</keyword>
<keyword evidence="2" id="KW-0436">Ligase</keyword>
<name>A0A2G6EAH5_9BACT</name>
<comment type="cofactor">
    <cofactor evidence="1">
        <name>Mg(2+)</name>
        <dbReference type="ChEBI" id="CHEBI:18420"/>
    </cofactor>
</comment>
<dbReference type="GO" id="GO:0005524">
    <property type="term" value="F:ATP binding"/>
    <property type="evidence" value="ECO:0007669"/>
    <property type="project" value="UniProtKB-KW"/>
</dbReference>
<evidence type="ECO:0000256" key="6">
    <source>
        <dbReference type="ARBA" id="ARBA00022962"/>
    </source>
</evidence>
<accession>A0A2G6EAH5</accession>
<evidence type="ECO:0000256" key="1">
    <source>
        <dbReference type="ARBA" id="ARBA00001946"/>
    </source>
</evidence>
<keyword evidence="4" id="KW-0067">ATP-binding</keyword>
<evidence type="ECO:0000259" key="7">
    <source>
        <dbReference type="Pfam" id="PF01656"/>
    </source>
</evidence>
<dbReference type="PANTHER" id="PTHR43873:SF1">
    <property type="entry name" value="COBYRINATE A,C-DIAMIDE SYNTHASE"/>
    <property type="match status" value="1"/>
</dbReference>
<dbReference type="NCBIfam" id="NF002204">
    <property type="entry name" value="PRK01077.1"/>
    <property type="match status" value="1"/>
</dbReference>
<dbReference type="Gene3D" id="3.40.50.880">
    <property type="match status" value="1"/>
</dbReference>
<dbReference type="GO" id="GO:0042242">
    <property type="term" value="F:cobyrinic acid a,c-diamide synthase activity"/>
    <property type="evidence" value="ECO:0007669"/>
    <property type="project" value="InterPro"/>
</dbReference>
<evidence type="ECO:0000256" key="3">
    <source>
        <dbReference type="ARBA" id="ARBA00022741"/>
    </source>
</evidence>
<dbReference type="AlphaFoldDB" id="A0A2G6EAH5"/>
<dbReference type="InterPro" id="IPR027417">
    <property type="entry name" value="P-loop_NTPase"/>
</dbReference>
<gene>
    <name evidence="9" type="ORF">CSB45_02250</name>
</gene>
<dbReference type="InterPro" id="IPR002586">
    <property type="entry name" value="CobQ/CobB/MinD/ParA_Nub-bd_dom"/>
</dbReference>
<dbReference type="InterPro" id="IPR011698">
    <property type="entry name" value="GATase_3"/>
</dbReference>
<evidence type="ECO:0000256" key="2">
    <source>
        <dbReference type="ARBA" id="ARBA00022598"/>
    </source>
</evidence>
<feature type="domain" description="CobQ/CobB/MinD/ParA nucleotide binding" evidence="7">
    <location>
        <begin position="23"/>
        <end position="195"/>
    </location>
</feature>
<proteinExistence type="predicted"/>
<dbReference type="Proteomes" id="UP000229740">
    <property type="component" value="Unassembled WGS sequence"/>
</dbReference>
<dbReference type="CDD" id="cd03130">
    <property type="entry name" value="GATase1_CobB"/>
    <property type="match status" value="1"/>
</dbReference>
<dbReference type="SUPFAM" id="SSF52540">
    <property type="entry name" value="P-loop containing nucleoside triphosphate hydrolases"/>
    <property type="match status" value="1"/>
</dbReference>
<dbReference type="Pfam" id="PF01656">
    <property type="entry name" value="CbiA"/>
    <property type="match status" value="1"/>
</dbReference>
<organism evidence="9">
    <name type="scientific">candidate division KSB3 bacterium</name>
    <dbReference type="NCBI Taxonomy" id="2044937"/>
    <lineage>
        <taxon>Bacteria</taxon>
        <taxon>candidate division KSB3</taxon>
    </lineage>
</organism>
<reference evidence="9" key="1">
    <citation type="submission" date="2017-10" db="EMBL/GenBank/DDBJ databases">
        <title>Novel microbial diversity and functional potential in the marine mammal oral microbiome.</title>
        <authorList>
            <person name="Dudek N.K."/>
            <person name="Sun C.L."/>
            <person name="Burstein D."/>
            <person name="Kantor R.S."/>
            <person name="Aliaga Goltsman D.S."/>
            <person name="Bik E.M."/>
            <person name="Thomas B.C."/>
            <person name="Banfield J.F."/>
            <person name="Relman D.A."/>
        </authorList>
    </citation>
    <scope>NUCLEOTIDE SEQUENCE [LARGE SCALE GENOMIC DNA]</scope>
    <source>
        <strain evidence="9">DOLZORAL124_49_17</strain>
    </source>
</reference>
<dbReference type="InterPro" id="IPR004484">
    <property type="entry name" value="CbiA/CobB_synth"/>
</dbReference>
<dbReference type="InterPro" id="IPR029062">
    <property type="entry name" value="Class_I_gatase-like"/>
</dbReference>
<dbReference type="EMBL" id="PDPS01000021">
    <property type="protein sequence ID" value="PID58842.1"/>
    <property type="molecule type" value="Genomic_DNA"/>
</dbReference>
<keyword evidence="6" id="KW-0315">Glutamine amidotransferase</keyword>
<sequence length="502" mass="55672">MSAGIDRILAFVTAVDSDMKTLLIAAPASGKGKTTVTMGLLRALRQRGLDVCAYKVGPDYIDPAFLTKAAGNAARNLDLHLQGKAGVRCNLQRGRSDYALIEGVMGYFDGLHNTWRHSSYHLASLFRIPTLLIYTPKGEMFSAIPKIKGMAEFGHSTICGVLFNQVSRHYYGLLKEALEEYTSLKAPGYVPEIQEAGLKSRHLGLVQSIEVDELDRKIDLLAAQIAAHVDLDAVIDMMDEYDPSDLCEELPEFPTVFSPDITKTEVCASLSETPGPAASLPTLLENTSCSEPSETRTVRVAVARDEAFSFYYTENLELLERYCMVSYFSPLRDTQLPDCDLLYMGGGYPELFLQELSENTAMLRAVREYAEAGGCVYAECGGFMYLTESLDGAKMVGIFRGMTKLTTRLQRFGYIDIELKSECLLGKAGTCFTAHEFHRSVSEVQGDTVFRIRKSSGTTSWDCGYRYKNVLAGYPHINFLGHPGILQYMLEYCGRKKLPEEA</sequence>
<dbReference type="Gene3D" id="3.40.50.300">
    <property type="entry name" value="P-loop containing nucleotide triphosphate hydrolases"/>
    <property type="match status" value="2"/>
</dbReference>
<evidence type="ECO:0000256" key="4">
    <source>
        <dbReference type="ARBA" id="ARBA00022840"/>
    </source>
</evidence>
<dbReference type="PANTHER" id="PTHR43873">
    <property type="entry name" value="COBYRINATE A,C-DIAMIDE SYNTHASE"/>
    <property type="match status" value="1"/>
</dbReference>
<dbReference type="Pfam" id="PF07685">
    <property type="entry name" value="GATase_3"/>
    <property type="match status" value="1"/>
</dbReference>
<comment type="caution">
    <text evidence="9">The sequence shown here is derived from an EMBL/GenBank/DDBJ whole genome shotgun (WGS) entry which is preliminary data.</text>
</comment>
<feature type="domain" description="CobB/CobQ-like glutamine amidotransferase" evidence="8">
    <location>
        <begin position="299"/>
        <end position="482"/>
    </location>
</feature>
<evidence type="ECO:0000313" key="9">
    <source>
        <dbReference type="EMBL" id="PID58842.1"/>
    </source>
</evidence>
<evidence type="ECO:0000256" key="5">
    <source>
        <dbReference type="ARBA" id="ARBA00022842"/>
    </source>
</evidence>
<dbReference type="SUPFAM" id="SSF52317">
    <property type="entry name" value="Class I glutamine amidotransferase-like"/>
    <property type="match status" value="1"/>
</dbReference>
<dbReference type="PROSITE" id="PS51274">
    <property type="entry name" value="GATASE_COBBQ"/>
    <property type="match status" value="1"/>
</dbReference>
<protein>
    <submittedName>
        <fullName evidence="9">Cobyrinate a,c-diamide synthase</fullName>
    </submittedName>
</protein>
<keyword evidence="3" id="KW-0547">Nucleotide-binding</keyword>